<gene>
    <name evidence="11" type="ORF">LPLAT_LOCUS11417</name>
</gene>
<feature type="region of interest" description="Disordered" evidence="8">
    <location>
        <begin position="72"/>
        <end position="145"/>
    </location>
</feature>
<dbReference type="SUPFAM" id="SSF49562">
    <property type="entry name" value="C2 domain (Calcium/lipid-binding domain, CaLB)"/>
    <property type="match status" value="2"/>
</dbReference>
<dbReference type="SMART" id="SM00239">
    <property type="entry name" value="C2"/>
    <property type="match status" value="2"/>
</dbReference>
<evidence type="ECO:0000256" key="2">
    <source>
        <dbReference type="ARBA" id="ARBA00022692"/>
    </source>
</evidence>
<dbReference type="FunFam" id="2.60.40.150:FF:000050">
    <property type="entry name" value="Multiple C2 and transmembrane domain containing 1"/>
    <property type="match status" value="1"/>
</dbReference>
<protein>
    <recommendedName>
        <fullName evidence="10">C2 domain-containing protein</fullName>
    </recommendedName>
</protein>
<dbReference type="GO" id="GO:0030672">
    <property type="term" value="C:synaptic vesicle membrane"/>
    <property type="evidence" value="ECO:0007669"/>
    <property type="project" value="TreeGrafter"/>
</dbReference>
<dbReference type="Pfam" id="PF08372">
    <property type="entry name" value="PRT_C"/>
    <property type="match status" value="1"/>
</dbReference>
<dbReference type="PROSITE" id="PS50004">
    <property type="entry name" value="C2"/>
    <property type="match status" value="2"/>
</dbReference>
<dbReference type="PANTHER" id="PTHR45911">
    <property type="entry name" value="C2 DOMAIN-CONTAINING PROTEIN"/>
    <property type="match status" value="1"/>
</dbReference>
<evidence type="ECO:0000256" key="7">
    <source>
        <dbReference type="ARBA" id="ARBA00023136"/>
    </source>
</evidence>
<evidence type="ECO:0000313" key="12">
    <source>
        <dbReference type="Proteomes" id="UP001497644"/>
    </source>
</evidence>
<dbReference type="AlphaFoldDB" id="A0AAV2P2J1"/>
<reference evidence="11" key="1">
    <citation type="submission" date="2024-04" db="EMBL/GenBank/DDBJ databases">
        <authorList>
            <consortium name="Molecular Ecology Group"/>
        </authorList>
    </citation>
    <scope>NUCLEOTIDE SEQUENCE</scope>
</reference>
<evidence type="ECO:0000256" key="6">
    <source>
        <dbReference type="ARBA" id="ARBA00022989"/>
    </source>
</evidence>
<dbReference type="GO" id="GO:0005509">
    <property type="term" value="F:calcium ion binding"/>
    <property type="evidence" value="ECO:0007669"/>
    <property type="project" value="TreeGrafter"/>
</dbReference>
<evidence type="ECO:0000256" key="3">
    <source>
        <dbReference type="ARBA" id="ARBA00022723"/>
    </source>
</evidence>
<dbReference type="Proteomes" id="UP001497644">
    <property type="component" value="Chromosome 6"/>
</dbReference>
<keyword evidence="5" id="KW-0106">Calcium</keyword>
<dbReference type="Gene3D" id="2.60.40.150">
    <property type="entry name" value="C2 domain"/>
    <property type="match status" value="2"/>
</dbReference>
<organism evidence="11 12">
    <name type="scientific">Lasius platythorax</name>
    <dbReference type="NCBI Taxonomy" id="488582"/>
    <lineage>
        <taxon>Eukaryota</taxon>
        <taxon>Metazoa</taxon>
        <taxon>Ecdysozoa</taxon>
        <taxon>Arthropoda</taxon>
        <taxon>Hexapoda</taxon>
        <taxon>Insecta</taxon>
        <taxon>Pterygota</taxon>
        <taxon>Neoptera</taxon>
        <taxon>Endopterygota</taxon>
        <taxon>Hymenoptera</taxon>
        <taxon>Apocrita</taxon>
        <taxon>Aculeata</taxon>
        <taxon>Formicoidea</taxon>
        <taxon>Formicidae</taxon>
        <taxon>Formicinae</taxon>
        <taxon>Lasius</taxon>
        <taxon>Lasius</taxon>
    </lineage>
</organism>
<feature type="compositionally biased region" description="Acidic residues" evidence="8">
    <location>
        <begin position="121"/>
        <end position="132"/>
    </location>
</feature>
<evidence type="ECO:0000256" key="1">
    <source>
        <dbReference type="ARBA" id="ARBA00004141"/>
    </source>
</evidence>
<dbReference type="Pfam" id="PF00168">
    <property type="entry name" value="C2"/>
    <property type="match status" value="2"/>
</dbReference>
<evidence type="ECO:0000256" key="5">
    <source>
        <dbReference type="ARBA" id="ARBA00022837"/>
    </source>
</evidence>
<evidence type="ECO:0000256" key="4">
    <source>
        <dbReference type="ARBA" id="ARBA00022737"/>
    </source>
</evidence>
<dbReference type="CDD" id="cd08377">
    <property type="entry name" value="C2C_MCTP_PRT"/>
    <property type="match status" value="1"/>
</dbReference>
<comment type="subcellular location">
    <subcellularLocation>
        <location evidence="1">Membrane</location>
        <topology evidence="1">Multi-pass membrane protein</topology>
    </subcellularLocation>
</comment>
<dbReference type="PANTHER" id="PTHR45911:SF4">
    <property type="entry name" value="MULTIPLE C2 AND TRANSMEMBRANE DOMAIN-CONTAINING PROTEIN"/>
    <property type="match status" value="1"/>
</dbReference>
<keyword evidence="2 9" id="KW-0812">Transmembrane</keyword>
<dbReference type="InterPro" id="IPR013583">
    <property type="entry name" value="MCTP_C"/>
</dbReference>
<accession>A0AAV2P2J1</accession>
<feature type="domain" description="C2" evidence="10">
    <location>
        <begin position="580"/>
        <end position="703"/>
    </location>
</feature>
<feature type="transmembrane region" description="Helical" evidence="9">
    <location>
        <begin position="788"/>
        <end position="815"/>
    </location>
</feature>
<evidence type="ECO:0000313" key="11">
    <source>
        <dbReference type="EMBL" id="CAL1686036.1"/>
    </source>
</evidence>
<feature type="domain" description="C2" evidence="10">
    <location>
        <begin position="427"/>
        <end position="546"/>
    </location>
</feature>
<dbReference type="PRINTS" id="PR00360">
    <property type="entry name" value="C2DOMAIN"/>
</dbReference>
<keyword evidence="6 9" id="KW-1133">Transmembrane helix</keyword>
<feature type="transmembrane region" description="Helical" evidence="9">
    <location>
        <begin position="827"/>
        <end position="848"/>
    </location>
</feature>
<evidence type="ECO:0000259" key="10">
    <source>
        <dbReference type="PROSITE" id="PS50004"/>
    </source>
</evidence>
<dbReference type="FunFam" id="2.60.40.150:FF:000167">
    <property type="entry name" value="Multiple C2 domains, transmembrane 2a"/>
    <property type="match status" value="1"/>
</dbReference>
<proteinExistence type="predicted"/>
<feature type="region of interest" description="Disordered" evidence="8">
    <location>
        <begin position="992"/>
        <end position="1016"/>
    </location>
</feature>
<dbReference type="InterPro" id="IPR035892">
    <property type="entry name" value="C2_domain_sf"/>
</dbReference>
<dbReference type="EMBL" id="OZ034829">
    <property type="protein sequence ID" value="CAL1686036.1"/>
    <property type="molecule type" value="Genomic_DNA"/>
</dbReference>
<keyword evidence="12" id="KW-1185">Reference proteome</keyword>
<sequence length="1016" mass="116533">MNVASEDFSSKVNVTSELNLIPEIKVTPEIDVTSEITCETDAVPGKNLVDDVSKVDAVSEIHVMSNTDIVSNKIDGPSIDKSFDIEAPPRRLRRKLPVDQRKRRPVEVLNPTVSKQKFETDDTDDTDTESVADESRNDDILTTDGNIFENIQHEENSRESSSLVDEKSKIQQAPATEESFAKTIAETKETGSNTVEIEKSKLERASAMLGAWKTRMAEASIERRSGIKRKKAKLRSTVERKMESIERTLEDHVERIWEENVEKHSWLQPIDTWIVDHRKPSSSYAVTYCQGDANEVEPDVVPEPVCDFKPTMTADEEPKIESGSMENRRATTIDESKIERRVIEHLRKLRNRAGSPKSDRIESANLTAQLKKQEAIPSHEETGEENPNVLIDPGVLEIKEVKRHDLLDKLKDNVKEKMEDIHRYFQKTNRLADVNRRLKSQIWSSVVTIVLVEGKNLLPMDIDGLSDPYVKFRLGTEKYKSKVVNKTLNPVWLEQFDLHLYEDPYLGQELEVTVWDRDRGHQDDQMGRTVIDLATLERETTHRLCRELEDGSGNIFLLLTISGTTASETISDLAAHEETPMERTQLIERYSIRNTLQRIRDVGHLTVKVYRAQGLAAADLGGKSDPFCVLELINSRLQTQTEYKTLTPNWQKIFTFNVKDINSVLEVTVYDEDRDHKVEFLGKVAIPLLKIRNREKRWYALKDKKLRGRAKGNCPQILLEMTVMWNIFRACVRTLNPKEKKYMEPELKFKRQVFVQNVLRLKAIIVIFIDIGKYMQSCWEWESKMRSVIALVLFVLGCYYFEPCMIPGLALLILLKYYLLSGERSGFNHWICGQVAVVTGAPLIYASWQFQDHTELGFDDFPATPGDDDDDDDDKDKEEKKSLKERLQTIQEVTQTVQNTIGYLASLCEKVKNLFNFTIPYLSYLAIILTIVAAVVLYFIPARYLILAWGVNKFSRKIFRPHSVPNNELLDLISRVPDDEELLSYRELKPVPTADCERGSPGSNTRREQRKKHKAA</sequence>
<dbReference type="InterPro" id="IPR000008">
    <property type="entry name" value="C2_dom"/>
</dbReference>
<keyword evidence="4" id="KW-0677">Repeat</keyword>
<evidence type="ECO:0000256" key="9">
    <source>
        <dbReference type="SAM" id="Phobius"/>
    </source>
</evidence>
<dbReference type="CDD" id="cd08376">
    <property type="entry name" value="C2B_MCTP_PRT"/>
    <property type="match status" value="1"/>
</dbReference>
<keyword evidence="3" id="KW-0479">Metal-binding</keyword>
<feature type="transmembrane region" description="Helical" evidence="9">
    <location>
        <begin position="921"/>
        <end position="946"/>
    </location>
</feature>
<dbReference type="GO" id="GO:0046928">
    <property type="term" value="P:regulation of neurotransmitter secretion"/>
    <property type="evidence" value="ECO:0007669"/>
    <property type="project" value="TreeGrafter"/>
</dbReference>
<name>A0AAV2P2J1_9HYME</name>
<evidence type="ECO:0000256" key="8">
    <source>
        <dbReference type="SAM" id="MobiDB-lite"/>
    </source>
</evidence>
<keyword evidence="7 9" id="KW-0472">Membrane</keyword>